<dbReference type="Proteomes" id="UP000309872">
    <property type="component" value="Unassembled WGS sequence"/>
</dbReference>
<keyword evidence="3" id="KW-0804">Transcription</keyword>
<dbReference type="PRINTS" id="PR00032">
    <property type="entry name" value="HTHARAC"/>
</dbReference>
<reference evidence="5 6" key="1">
    <citation type="submission" date="2019-04" db="EMBL/GenBank/DDBJ databases">
        <title>Sphingobacterium olei sp. nov., isolated from oil-contaminated soil.</title>
        <authorList>
            <person name="Liu B."/>
        </authorList>
    </citation>
    <scope>NUCLEOTIDE SEQUENCE [LARGE SCALE GENOMIC DNA]</scope>
    <source>
        <strain evidence="5 6">Y3L14</strain>
    </source>
</reference>
<dbReference type="EMBL" id="SUKA01000002">
    <property type="protein sequence ID" value="TJY67174.1"/>
    <property type="molecule type" value="Genomic_DNA"/>
</dbReference>
<evidence type="ECO:0000256" key="2">
    <source>
        <dbReference type="ARBA" id="ARBA00023125"/>
    </source>
</evidence>
<dbReference type="AlphaFoldDB" id="A0A4U0H772"/>
<proteinExistence type="predicted"/>
<dbReference type="GO" id="GO:0003700">
    <property type="term" value="F:DNA-binding transcription factor activity"/>
    <property type="evidence" value="ECO:0007669"/>
    <property type="project" value="InterPro"/>
</dbReference>
<dbReference type="PANTHER" id="PTHR43280">
    <property type="entry name" value="ARAC-FAMILY TRANSCRIPTIONAL REGULATOR"/>
    <property type="match status" value="1"/>
</dbReference>
<dbReference type="InterPro" id="IPR020449">
    <property type="entry name" value="Tscrpt_reg_AraC-type_HTH"/>
</dbReference>
<keyword evidence="1" id="KW-0805">Transcription regulation</keyword>
<dbReference type="PANTHER" id="PTHR43280:SF32">
    <property type="entry name" value="TRANSCRIPTIONAL REGULATORY PROTEIN"/>
    <property type="match status" value="1"/>
</dbReference>
<comment type="caution">
    <text evidence="5">The sequence shown here is derived from an EMBL/GenBank/DDBJ whole genome shotgun (WGS) entry which is preliminary data.</text>
</comment>
<dbReference type="GO" id="GO:0043565">
    <property type="term" value="F:sequence-specific DNA binding"/>
    <property type="evidence" value="ECO:0007669"/>
    <property type="project" value="InterPro"/>
</dbReference>
<evidence type="ECO:0000256" key="3">
    <source>
        <dbReference type="ARBA" id="ARBA00023163"/>
    </source>
</evidence>
<dbReference type="SUPFAM" id="SSF46689">
    <property type="entry name" value="Homeodomain-like"/>
    <property type="match status" value="1"/>
</dbReference>
<evidence type="ECO:0000313" key="6">
    <source>
        <dbReference type="Proteomes" id="UP000309872"/>
    </source>
</evidence>
<accession>A0A4U0H772</accession>
<feature type="domain" description="HTH araC/xylS-type" evidence="4">
    <location>
        <begin position="140"/>
        <end position="238"/>
    </location>
</feature>
<dbReference type="InterPro" id="IPR018060">
    <property type="entry name" value="HTH_AraC"/>
</dbReference>
<keyword evidence="6" id="KW-1185">Reference proteome</keyword>
<organism evidence="5 6">
    <name type="scientific">Sphingobacterium alkalisoli</name>
    <dbReference type="NCBI Taxonomy" id="1874115"/>
    <lineage>
        <taxon>Bacteria</taxon>
        <taxon>Pseudomonadati</taxon>
        <taxon>Bacteroidota</taxon>
        <taxon>Sphingobacteriia</taxon>
        <taxon>Sphingobacteriales</taxon>
        <taxon>Sphingobacteriaceae</taxon>
        <taxon>Sphingobacterium</taxon>
    </lineage>
</organism>
<evidence type="ECO:0000259" key="4">
    <source>
        <dbReference type="PROSITE" id="PS01124"/>
    </source>
</evidence>
<dbReference type="Pfam" id="PF12833">
    <property type="entry name" value="HTH_18"/>
    <property type="match status" value="1"/>
</dbReference>
<name>A0A4U0H772_9SPHI</name>
<evidence type="ECO:0000313" key="5">
    <source>
        <dbReference type="EMBL" id="TJY67174.1"/>
    </source>
</evidence>
<dbReference type="Gene3D" id="1.10.10.60">
    <property type="entry name" value="Homeodomain-like"/>
    <property type="match status" value="1"/>
</dbReference>
<keyword evidence="2" id="KW-0238">DNA-binding</keyword>
<gene>
    <name evidence="5" type="ORF">FAZ19_09270</name>
</gene>
<protein>
    <submittedName>
        <fullName evidence="5">Helix-turn-helix transcriptional regulator</fullName>
    </submittedName>
</protein>
<dbReference type="PROSITE" id="PS01124">
    <property type="entry name" value="HTH_ARAC_FAMILY_2"/>
    <property type="match status" value="1"/>
</dbReference>
<dbReference type="InterPro" id="IPR009057">
    <property type="entry name" value="Homeodomain-like_sf"/>
</dbReference>
<sequence>MVDGNASFSIDFNPHDTYGKHILFLSPYQLLNWNFGDSKNIRILQFHGDFYCIEYHKVEVACNGILFNNIYEKPFISVEDDFFDEITMLFDKIAKFGNVILNYDLAIVRTYLQLILALCSKEKQSTQKSIEKSLKKPDIFNFRTMLDTHFASSKSVVFYANLHGLSVNAFSKKVKKNYGKAPSKLIQERLILEAKRLLHLTNKNIKEISAELGFEDEFYFSRYFKKEVGVSPKTFRQEVGISIVAEKSM</sequence>
<evidence type="ECO:0000256" key="1">
    <source>
        <dbReference type="ARBA" id="ARBA00023015"/>
    </source>
</evidence>
<dbReference type="OrthoDB" id="2585681at2"/>
<dbReference type="SMART" id="SM00342">
    <property type="entry name" value="HTH_ARAC"/>
    <property type="match status" value="1"/>
</dbReference>